<evidence type="ECO:0000256" key="5">
    <source>
        <dbReference type="ARBA" id="ARBA00038039"/>
    </source>
</evidence>
<evidence type="ECO:0000256" key="3">
    <source>
        <dbReference type="ARBA" id="ARBA00022989"/>
    </source>
</evidence>
<dbReference type="AlphaFoldDB" id="A0A9P8T6U2"/>
<dbReference type="Pfam" id="PF04193">
    <property type="entry name" value="PQ-loop"/>
    <property type="match status" value="2"/>
</dbReference>
<protein>
    <submittedName>
        <fullName evidence="7">Uncharacterized protein</fullName>
    </submittedName>
</protein>
<evidence type="ECO:0000313" key="7">
    <source>
        <dbReference type="EMBL" id="KAH3668176.1"/>
    </source>
</evidence>
<dbReference type="OrthoDB" id="8048523at2759"/>
<organism evidence="7 8">
    <name type="scientific">Ogataea philodendri</name>
    <dbReference type="NCBI Taxonomy" id="1378263"/>
    <lineage>
        <taxon>Eukaryota</taxon>
        <taxon>Fungi</taxon>
        <taxon>Dikarya</taxon>
        <taxon>Ascomycota</taxon>
        <taxon>Saccharomycotina</taxon>
        <taxon>Pichiomycetes</taxon>
        <taxon>Pichiales</taxon>
        <taxon>Pichiaceae</taxon>
        <taxon>Ogataea</taxon>
    </lineage>
</organism>
<dbReference type="SMART" id="SM00679">
    <property type="entry name" value="CTNS"/>
    <property type="match status" value="2"/>
</dbReference>
<dbReference type="GO" id="GO:0015174">
    <property type="term" value="F:basic amino acid transmembrane transporter activity"/>
    <property type="evidence" value="ECO:0007669"/>
    <property type="project" value="TreeGrafter"/>
</dbReference>
<gene>
    <name evidence="7" type="ORF">OGAPHI_001930</name>
</gene>
<evidence type="ECO:0000256" key="2">
    <source>
        <dbReference type="ARBA" id="ARBA00022692"/>
    </source>
</evidence>
<dbReference type="PANTHER" id="PTHR16201">
    <property type="entry name" value="SEVEN TRANSMEMBRANE PROTEIN 1-RELATED"/>
    <property type="match status" value="1"/>
</dbReference>
<proteinExistence type="inferred from homology"/>
<comment type="catalytic activity">
    <reaction evidence="6">
        <text>L-histidine(out) + L-arginine(in) = L-histidine(in) + L-arginine(out)</text>
        <dbReference type="Rhea" id="RHEA:71063"/>
        <dbReference type="ChEBI" id="CHEBI:32682"/>
        <dbReference type="ChEBI" id="CHEBI:57595"/>
    </reaction>
</comment>
<evidence type="ECO:0000256" key="6">
    <source>
        <dbReference type="ARBA" id="ARBA00050768"/>
    </source>
</evidence>
<comment type="subcellular location">
    <subcellularLocation>
        <location evidence="1">Membrane</location>
        <topology evidence="1">Multi-pass membrane protein</topology>
    </subcellularLocation>
</comment>
<dbReference type="FunFam" id="1.20.1280.290:FF:000009">
    <property type="entry name" value="PQ loop repeat family protein"/>
    <property type="match status" value="1"/>
</dbReference>
<dbReference type="InterPro" id="IPR051415">
    <property type="entry name" value="LAAT-1"/>
</dbReference>
<sequence>MSRIDPTPTTTNNFYGLPSDIPSEEYCKQLDLIVRLIYILTGECQLDVSRKQVIRFFRPISSYSGYLSITAWLFAQIPQVIKNYSEESVDGLSLGFLCCWFAGDFLNFTSCLMTDAMFFQTLLSSYYLIIDVVLAGQYYYYTKMYHNPESRFFHHKRSKRMGDIKSPRTALRSALDAHSAAEIDMDPNNHAFIPAEHIASPIAIGNNRPLRASAMKNSLTKLVSSSFIMGFSRANAAPIPNHGFSAQDKINNSALLKILQALLSLSTHQLGKILAWCCTILYIGSRFPQIVTNHKIRTTKGVSPKFILSALLGNLCYSLSLATCQDSLSGGKVSREFWQAELSYLLGAMGTVALDVTLLLQWYWWDYNRTEEYSPISSNVPANRRESITMDHYNKLLKTNSPETGPHGPINMKIPMSPNHARKLSEHTPLSPIDFLLDDYMILAKSHKPKNHLDETLKMSNYGSIS</sequence>
<keyword evidence="8" id="KW-1185">Reference proteome</keyword>
<dbReference type="Gene3D" id="1.20.1280.290">
    <property type="match status" value="2"/>
</dbReference>
<keyword evidence="2" id="KW-0812">Transmembrane</keyword>
<keyword evidence="3" id="KW-1133">Transmembrane helix</keyword>
<dbReference type="GO" id="GO:0034488">
    <property type="term" value="P:basic amino acid transmembrane export from vacuole"/>
    <property type="evidence" value="ECO:0007669"/>
    <property type="project" value="TreeGrafter"/>
</dbReference>
<accession>A0A9P8T6U2</accession>
<comment type="caution">
    <text evidence="7">The sequence shown here is derived from an EMBL/GenBank/DDBJ whole genome shotgun (WGS) entry which is preliminary data.</text>
</comment>
<evidence type="ECO:0000256" key="1">
    <source>
        <dbReference type="ARBA" id="ARBA00004141"/>
    </source>
</evidence>
<comment type="similarity">
    <text evidence="5">Belongs to the laat-1 family.</text>
</comment>
<keyword evidence="4" id="KW-0472">Membrane</keyword>
<evidence type="ECO:0000256" key="4">
    <source>
        <dbReference type="ARBA" id="ARBA00023136"/>
    </source>
</evidence>
<reference evidence="7" key="1">
    <citation type="journal article" date="2021" name="Open Biol.">
        <title>Shared evolutionary footprints suggest mitochondrial oxidative damage underlies multiple complex I losses in fungi.</title>
        <authorList>
            <person name="Schikora-Tamarit M.A."/>
            <person name="Marcet-Houben M."/>
            <person name="Nosek J."/>
            <person name="Gabaldon T."/>
        </authorList>
    </citation>
    <scope>NUCLEOTIDE SEQUENCE</scope>
    <source>
        <strain evidence="7">CBS6075</strain>
    </source>
</reference>
<evidence type="ECO:0000313" key="8">
    <source>
        <dbReference type="Proteomes" id="UP000769157"/>
    </source>
</evidence>
<dbReference type="GO" id="GO:0000329">
    <property type="term" value="C:fungal-type vacuole membrane"/>
    <property type="evidence" value="ECO:0007669"/>
    <property type="project" value="TreeGrafter"/>
</dbReference>
<dbReference type="EMBL" id="JAEUBE010000158">
    <property type="protein sequence ID" value="KAH3668176.1"/>
    <property type="molecule type" value="Genomic_DNA"/>
</dbReference>
<dbReference type="RefSeq" id="XP_046062590.1">
    <property type="nucleotide sequence ID" value="XM_046202745.1"/>
</dbReference>
<dbReference type="GeneID" id="70233897"/>
<dbReference type="Proteomes" id="UP000769157">
    <property type="component" value="Unassembled WGS sequence"/>
</dbReference>
<reference evidence="7" key="2">
    <citation type="submission" date="2021-01" db="EMBL/GenBank/DDBJ databases">
        <authorList>
            <person name="Schikora-Tamarit M.A."/>
        </authorList>
    </citation>
    <scope>NUCLEOTIDE SEQUENCE</scope>
    <source>
        <strain evidence="7">CBS6075</strain>
    </source>
</reference>
<dbReference type="InterPro" id="IPR006603">
    <property type="entry name" value="PQ-loop_rpt"/>
</dbReference>
<dbReference type="PANTHER" id="PTHR16201:SF34">
    <property type="entry name" value="LYSOSOMAL AMINO ACID TRANSPORTER 1"/>
    <property type="match status" value="1"/>
</dbReference>
<name>A0A9P8T6U2_9ASCO</name>